<dbReference type="InterPro" id="IPR001128">
    <property type="entry name" value="Cyt_P450"/>
</dbReference>
<dbReference type="GO" id="GO:0005506">
    <property type="term" value="F:iron ion binding"/>
    <property type="evidence" value="ECO:0007669"/>
    <property type="project" value="InterPro"/>
</dbReference>
<evidence type="ECO:0000256" key="8">
    <source>
        <dbReference type="ARBA" id="ARBA00022989"/>
    </source>
</evidence>
<comment type="cofactor">
    <cofactor evidence="1 13">
        <name>heme</name>
        <dbReference type="ChEBI" id="CHEBI:30413"/>
    </cofactor>
</comment>
<evidence type="ECO:0000256" key="6">
    <source>
        <dbReference type="ARBA" id="ARBA00022692"/>
    </source>
</evidence>
<gene>
    <name evidence="16" type="ORF">SERLADRAFT_417432</name>
</gene>
<keyword evidence="11 14" id="KW-0503">Monooxygenase</keyword>
<dbReference type="InterPro" id="IPR017972">
    <property type="entry name" value="Cyt_P450_CS"/>
</dbReference>
<dbReference type="GO" id="GO:0004497">
    <property type="term" value="F:monooxygenase activity"/>
    <property type="evidence" value="ECO:0007669"/>
    <property type="project" value="UniProtKB-KW"/>
</dbReference>
<proteinExistence type="inferred from homology"/>
<evidence type="ECO:0000313" key="16">
    <source>
        <dbReference type="EMBL" id="EGO20992.1"/>
    </source>
</evidence>
<dbReference type="KEGG" id="sla:SERLADRAFT_417432"/>
<sequence>MDNVQLYALATFFLFFVLRFAISRYRRISISHLPGPQPESFLLGNLRQLFQDDIGEEDFKLQEMYGETMRIKSSFGEDNLLLMDPKGIQYVLGTTKYRFAKPHDRLITLVLSLGKGLVSVEGDEHQRQRRVLLPAFGNREMRDLMPMFRENIQKLVINWKDALIDSRDGTIVYDVLNEATLATLDAVGKAAFEYDFGILERKGNALATSFTNFLVEGFGLPTNGTLLVQHGIMGRIPGPLLKLATSLPLAGIKRFKKHGELCDSIARELIDAKGRALQQGKAGRDVLSLIVKANLSQNERTKLSDEELLAEFRTIMGAGHETTSNTLTWVLLELSRHPEMQTKLRREIQRGQAAAYSRGQAEMSMQDMEALPYLGAVIKETLRFHAVFSHMFRTATEDDVIPLSRPVTTASGRVINEIPVPKGMRVIVSIAGYNRLRELWGQDAQLYRPERWLDGSICKYDGTSVGVLENLMSFGSGPHACIGWHFALVQLHTILVELISNFEFALTDDARRVRRVAALFMLPMIEGQSGRPQLPLKISLVE</sequence>
<dbReference type="GeneID" id="18813580"/>
<evidence type="ECO:0000256" key="15">
    <source>
        <dbReference type="SAM" id="Phobius"/>
    </source>
</evidence>
<dbReference type="PANTHER" id="PTHR24305">
    <property type="entry name" value="CYTOCHROME P450"/>
    <property type="match status" value="1"/>
</dbReference>
<dbReference type="EMBL" id="GL945439">
    <property type="protein sequence ID" value="EGO20992.1"/>
    <property type="molecule type" value="Genomic_DNA"/>
</dbReference>
<evidence type="ECO:0000256" key="7">
    <source>
        <dbReference type="ARBA" id="ARBA00022723"/>
    </source>
</evidence>
<dbReference type="InterPro" id="IPR050121">
    <property type="entry name" value="Cytochrome_P450_monoxygenase"/>
</dbReference>
<dbReference type="RefSeq" id="XP_007321949.1">
    <property type="nucleotide sequence ID" value="XM_007321887.1"/>
</dbReference>
<keyword evidence="12 15" id="KW-0472">Membrane</keyword>
<evidence type="ECO:0000256" key="12">
    <source>
        <dbReference type="ARBA" id="ARBA00023136"/>
    </source>
</evidence>
<evidence type="ECO:0000256" key="1">
    <source>
        <dbReference type="ARBA" id="ARBA00001971"/>
    </source>
</evidence>
<evidence type="ECO:0008006" key="17">
    <source>
        <dbReference type="Google" id="ProtNLM"/>
    </source>
</evidence>
<dbReference type="Gene3D" id="1.10.630.10">
    <property type="entry name" value="Cytochrome P450"/>
    <property type="match status" value="1"/>
</dbReference>
<dbReference type="InterPro" id="IPR036396">
    <property type="entry name" value="Cyt_P450_sf"/>
</dbReference>
<dbReference type="InterPro" id="IPR002401">
    <property type="entry name" value="Cyt_P450_E_grp-I"/>
</dbReference>
<dbReference type="PANTHER" id="PTHR24305:SF166">
    <property type="entry name" value="CYTOCHROME P450 12A4, MITOCHONDRIAL-RELATED"/>
    <property type="match status" value="1"/>
</dbReference>
<keyword evidence="6 15" id="KW-0812">Transmembrane</keyword>
<dbReference type="GO" id="GO:0020037">
    <property type="term" value="F:heme binding"/>
    <property type="evidence" value="ECO:0007669"/>
    <property type="project" value="InterPro"/>
</dbReference>
<dbReference type="SUPFAM" id="SSF48264">
    <property type="entry name" value="Cytochrome P450"/>
    <property type="match status" value="1"/>
</dbReference>
<dbReference type="GO" id="GO:0016705">
    <property type="term" value="F:oxidoreductase activity, acting on paired donors, with incorporation or reduction of molecular oxygen"/>
    <property type="evidence" value="ECO:0007669"/>
    <property type="project" value="InterPro"/>
</dbReference>
<dbReference type="GO" id="GO:0016020">
    <property type="term" value="C:membrane"/>
    <property type="evidence" value="ECO:0007669"/>
    <property type="project" value="UniProtKB-SubCell"/>
</dbReference>
<evidence type="ECO:0000256" key="10">
    <source>
        <dbReference type="ARBA" id="ARBA00023004"/>
    </source>
</evidence>
<comment type="similarity">
    <text evidence="4 14">Belongs to the cytochrome P450 family.</text>
</comment>
<evidence type="ECO:0000256" key="9">
    <source>
        <dbReference type="ARBA" id="ARBA00023002"/>
    </source>
</evidence>
<keyword evidence="9 14" id="KW-0560">Oxidoreductase</keyword>
<dbReference type="AlphaFoldDB" id="F8P6C5"/>
<dbReference type="PRINTS" id="PR00463">
    <property type="entry name" value="EP450I"/>
</dbReference>
<evidence type="ECO:0000256" key="13">
    <source>
        <dbReference type="PIRSR" id="PIRSR602401-1"/>
    </source>
</evidence>
<comment type="pathway">
    <text evidence="3">Secondary metabolite biosynthesis; terpenoid biosynthesis.</text>
</comment>
<organism>
    <name type="scientific">Serpula lacrymans var. lacrymans (strain S7.9)</name>
    <name type="common">Dry rot fungus</name>
    <dbReference type="NCBI Taxonomy" id="578457"/>
    <lineage>
        <taxon>Eukaryota</taxon>
        <taxon>Fungi</taxon>
        <taxon>Dikarya</taxon>
        <taxon>Basidiomycota</taxon>
        <taxon>Agaricomycotina</taxon>
        <taxon>Agaricomycetes</taxon>
        <taxon>Agaricomycetidae</taxon>
        <taxon>Boletales</taxon>
        <taxon>Coniophorineae</taxon>
        <taxon>Serpulaceae</taxon>
        <taxon>Serpula</taxon>
    </lineage>
</organism>
<dbReference type="PRINTS" id="PR00385">
    <property type="entry name" value="P450"/>
</dbReference>
<keyword evidence="7 13" id="KW-0479">Metal-binding</keyword>
<name>F8P6C5_SERL9</name>
<evidence type="ECO:0000256" key="2">
    <source>
        <dbReference type="ARBA" id="ARBA00004370"/>
    </source>
</evidence>
<evidence type="ECO:0000256" key="5">
    <source>
        <dbReference type="ARBA" id="ARBA00022617"/>
    </source>
</evidence>
<dbReference type="PROSITE" id="PS00086">
    <property type="entry name" value="CYTOCHROME_P450"/>
    <property type="match status" value="1"/>
</dbReference>
<keyword evidence="5 13" id="KW-0349">Heme</keyword>
<reference evidence="16" key="1">
    <citation type="submission" date="2011-04" db="EMBL/GenBank/DDBJ databases">
        <title>Evolution of plant cell wall degrading machinery underlies the functional diversity of forest fungi.</title>
        <authorList>
            <consortium name="US DOE Joint Genome Institute (JGI-PGF)"/>
            <person name="Eastwood D.C."/>
            <person name="Floudas D."/>
            <person name="Binder M."/>
            <person name="Majcherczyk A."/>
            <person name="Schneider P."/>
            <person name="Aerts A."/>
            <person name="Asiegbu F.O."/>
            <person name="Baker S.E."/>
            <person name="Barry K."/>
            <person name="Bendiksby M."/>
            <person name="Blumentritt M."/>
            <person name="Coutinho P.M."/>
            <person name="Cullen D."/>
            <person name="Cullen D."/>
            <person name="Gathman A."/>
            <person name="Goodell B."/>
            <person name="Henrissat B."/>
            <person name="Ihrmark K."/>
            <person name="Kauserud H."/>
            <person name="Kohler A."/>
            <person name="LaButti K."/>
            <person name="Lapidus A."/>
            <person name="Lavin J.L."/>
            <person name="Lee Y.-H."/>
            <person name="Lindquist E."/>
            <person name="Lilly W."/>
            <person name="Lucas S."/>
            <person name="Morin E."/>
            <person name="Murat C."/>
            <person name="Oguiza J.A."/>
            <person name="Park J."/>
            <person name="Pisabarro A.G."/>
            <person name="Riley R."/>
            <person name="Rosling A."/>
            <person name="Salamov A."/>
            <person name="Schmidt O."/>
            <person name="Schmutz J."/>
            <person name="Skrede I."/>
            <person name="Stenlid J."/>
            <person name="Wiebenga A."/>
            <person name="Xie X."/>
            <person name="Kues U."/>
            <person name="Hibbett D.S."/>
            <person name="Hoffmeister D."/>
            <person name="Hogberg N."/>
            <person name="Martin F."/>
            <person name="Grigoriev I.V."/>
            <person name="Watkinson S.C."/>
        </authorList>
    </citation>
    <scope>NUCLEOTIDE SEQUENCE</scope>
    <source>
        <strain evidence="16">S7.9</strain>
    </source>
</reference>
<dbReference type="HOGENOM" id="CLU_001570_5_11_1"/>
<comment type="subcellular location">
    <subcellularLocation>
        <location evidence="2">Membrane</location>
    </subcellularLocation>
</comment>
<evidence type="ECO:0000256" key="4">
    <source>
        <dbReference type="ARBA" id="ARBA00010617"/>
    </source>
</evidence>
<feature type="transmembrane region" description="Helical" evidence="15">
    <location>
        <begin position="6"/>
        <end position="22"/>
    </location>
</feature>
<dbReference type="Pfam" id="PF00067">
    <property type="entry name" value="p450"/>
    <property type="match status" value="1"/>
</dbReference>
<evidence type="ECO:0000256" key="3">
    <source>
        <dbReference type="ARBA" id="ARBA00004721"/>
    </source>
</evidence>
<dbReference type="OrthoDB" id="1470350at2759"/>
<keyword evidence="8 15" id="KW-1133">Transmembrane helix</keyword>
<evidence type="ECO:0000256" key="14">
    <source>
        <dbReference type="RuleBase" id="RU000461"/>
    </source>
</evidence>
<protein>
    <recommendedName>
        <fullName evidence="17">Cytochrome P450</fullName>
    </recommendedName>
</protein>
<evidence type="ECO:0000256" key="11">
    <source>
        <dbReference type="ARBA" id="ARBA00023033"/>
    </source>
</evidence>
<dbReference type="Proteomes" id="UP000008064">
    <property type="component" value="Unassembled WGS sequence"/>
</dbReference>
<keyword evidence="10 13" id="KW-0408">Iron</keyword>
<accession>F8P6C5</accession>
<feature type="binding site" description="axial binding residue" evidence="13">
    <location>
        <position position="481"/>
    </location>
    <ligand>
        <name>heme</name>
        <dbReference type="ChEBI" id="CHEBI:30413"/>
    </ligand>
    <ligandPart>
        <name>Fe</name>
        <dbReference type="ChEBI" id="CHEBI:18248"/>
    </ligandPart>
</feature>